<protein>
    <submittedName>
        <fullName evidence="1">Uncharacterized protein</fullName>
    </submittedName>
</protein>
<dbReference type="Gene3D" id="3.40.50.720">
    <property type="entry name" value="NAD(P)-binding Rossmann-like Domain"/>
    <property type="match status" value="1"/>
</dbReference>
<dbReference type="Proteomes" id="UP001281731">
    <property type="component" value="Unassembled WGS sequence"/>
</dbReference>
<evidence type="ECO:0000313" key="2">
    <source>
        <dbReference type="Proteomes" id="UP001281731"/>
    </source>
</evidence>
<sequence length="319" mass="35251">MRLCDPLRVLWLTPSRIQIGVDSRIAIHCDDLTPAEQRLTSHMSTEMTLQEFHSSASRYSISRERADEILNMLRRAGMLTDSPNPVLPGDFSPSTRKLWLERLDPLAVEVALHLSSRINAFVANDKGSVGLKDHHLLASSLSSHRISAFRGALHMRGYGSKVFTGSAKNADIAFVTSLQEPDPLRCADILRILPVYTLAYVEDLDIRVGPTVVRGMGSACASCLFHHRVDKNPAWVDLALQTYSFRHYNPSRPGILTAAGLATGEIFGIMCGKKPALLGKQWVIPPPPQAPFLVDVPQHPSCSCAVLPEKYPERLDRAK</sequence>
<evidence type="ECO:0000313" key="1">
    <source>
        <dbReference type="EMBL" id="MDY5155277.1"/>
    </source>
</evidence>
<dbReference type="AlphaFoldDB" id="A0AAW9HY10"/>
<reference evidence="1" key="1">
    <citation type="submission" date="2023-10" db="EMBL/GenBank/DDBJ databases">
        <title>Whole Genome based description of the genera Actinobaculum and Actinotignum reveals a complex phylogenetic relationship within the species included in the genus Actinotignum.</title>
        <authorList>
            <person name="Jensen C.S."/>
            <person name="Dargis R."/>
            <person name="Kemp M."/>
            <person name="Christensen J.J."/>
        </authorList>
    </citation>
    <scope>NUCLEOTIDE SEQUENCE</scope>
    <source>
        <strain evidence="1">SLA_B511</strain>
    </source>
</reference>
<gene>
    <name evidence="1" type="ORF">R6G80_05995</name>
</gene>
<comment type="caution">
    <text evidence="1">The sequence shown here is derived from an EMBL/GenBank/DDBJ whole genome shotgun (WGS) entry which is preliminary data.</text>
</comment>
<organism evidence="1 2">
    <name type="scientific">Actinotignum urinale</name>
    <dbReference type="NCBI Taxonomy" id="190146"/>
    <lineage>
        <taxon>Bacteria</taxon>
        <taxon>Bacillati</taxon>
        <taxon>Actinomycetota</taxon>
        <taxon>Actinomycetes</taxon>
        <taxon>Actinomycetales</taxon>
        <taxon>Actinomycetaceae</taxon>
        <taxon>Actinotignum</taxon>
    </lineage>
</organism>
<dbReference type="EMBL" id="JAWNGC010000006">
    <property type="protein sequence ID" value="MDY5155277.1"/>
    <property type="molecule type" value="Genomic_DNA"/>
</dbReference>
<name>A0AAW9HY10_9ACTO</name>
<proteinExistence type="predicted"/>
<accession>A0AAW9HY10</accession>
<dbReference type="RefSeq" id="WP_320756619.1">
    <property type="nucleotide sequence ID" value="NZ_JAWNGC010000006.1"/>
</dbReference>